<comment type="caution">
    <text evidence="1">The sequence shown here is derived from an EMBL/GenBank/DDBJ whole genome shotgun (WGS) entry which is preliminary data.</text>
</comment>
<keyword evidence="2" id="KW-1185">Reference proteome</keyword>
<reference evidence="2" key="1">
    <citation type="journal article" date="2023" name="Commun. Biol.">
        <title>Genome analysis of Parmales, the sister group of diatoms, reveals the evolutionary specialization of diatoms from phago-mixotrophs to photoautotrophs.</title>
        <authorList>
            <person name="Ban H."/>
            <person name="Sato S."/>
            <person name="Yoshikawa S."/>
            <person name="Yamada K."/>
            <person name="Nakamura Y."/>
            <person name="Ichinomiya M."/>
            <person name="Sato N."/>
            <person name="Blanc-Mathieu R."/>
            <person name="Endo H."/>
            <person name="Kuwata A."/>
            <person name="Ogata H."/>
        </authorList>
    </citation>
    <scope>NUCLEOTIDE SEQUENCE [LARGE SCALE GENOMIC DNA]</scope>
</reference>
<accession>A0A9W7L3R8</accession>
<proteinExistence type="predicted"/>
<gene>
    <name evidence="1" type="ORF">TrCOL_g6804</name>
</gene>
<protein>
    <submittedName>
        <fullName evidence="1">Uncharacterized protein</fullName>
    </submittedName>
</protein>
<evidence type="ECO:0000313" key="1">
    <source>
        <dbReference type="EMBL" id="GMI25259.1"/>
    </source>
</evidence>
<organism evidence="1 2">
    <name type="scientific">Triparma columacea</name>
    <dbReference type="NCBI Taxonomy" id="722753"/>
    <lineage>
        <taxon>Eukaryota</taxon>
        <taxon>Sar</taxon>
        <taxon>Stramenopiles</taxon>
        <taxon>Ochrophyta</taxon>
        <taxon>Bolidophyceae</taxon>
        <taxon>Parmales</taxon>
        <taxon>Triparmaceae</taxon>
        <taxon>Triparma</taxon>
    </lineage>
</organism>
<evidence type="ECO:0000313" key="2">
    <source>
        <dbReference type="Proteomes" id="UP001165065"/>
    </source>
</evidence>
<dbReference type="EMBL" id="BRYA01000605">
    <property type="protein sequence ID" value="GMI25259.1"/>
    <property type="molecule type" value="Genomic_DNA"/>
</dbReference>
<name>A0A9W7L3R8_9STRA</name>
<dbReference type="Proteomes" id="UP001165065">
    <property type="component" value="Unassembled WGS sequence"/>
</dbReference>
<dbReference type="AlphaFoldDB" id="A0A9W7L3R8"/>
<sequence>MKASFVEMKMCLESTLTVLLGVIEKLHGHSDVEHLEIQETGGVMESRQLHFYESLSLHLPPDLIQDAGSSFPSDSRKSSSEIKNDEIKAEVNRMDCWIRQQSFLPSEEISEQNEMI</sequence>